<evidence type="ECO:0000256" key="6">
    <source>
        <dbReference type="SAM" id="Phobius"/>
    </source>
</evidence>
<evidence type="ECO:0000256" key="3">
    <source>
        <dbReference type="ARBA" id="ARBA00022692"/>
    </source>
</evidence>
<evidence type="ECO:0000256" key="5">
    <source>
        <dbReference type="ARBA" id="ARBA00023136"/>
    </source>
</evidence>
<feature type="transmembrane region" description="Helical" evidence="6">
    <location>
        <begin position="213"/>
        <end position="230"/>
    </location>
</feature>
<dbReference type="OrthoDB" id="9814461at2"/>
<keyword evidence="4 6" id="KW-1133">Transmembrane helix</keyword>
<keyword evidence="5 6" id="KW-0472">Membrane</keyword>
<accession>A0A2Z2NQV5</accession>
<comment type="subcellular location">
    <subcellularLocation>
        <location evidence="1">Cell inner membrane</location>
        <topology evidence="1">Multi-pass membrane protein</topology>
    </subcellularLocation>
</comment>
<evidence type="ECO:0000256" key="4">
    <source>
        <dbReference type="ARBA" id="ARBA00022989"/>
    </source>
</evidence>
<feature type="transmembrane region" description="Helical" evidence="6">
    <location>
        <begin position="237"/>
        <end position="255"/>
    </location>
</feature>
<feature type="transmembrane region" description="Helical" evidence="6">
    <location>
        <begin position="6"/>
        <end position="24"/>
    </location>
</feature>
<evidence type="ECO:0000256" key="2">
    <source>
        <dbReference type="ARBA" id="ARBA00022475"/>
    </source>
</evidence>
<feature type="transmembrane region" description="Helical" evidence="6">
    <location>
        <begin position="87"/>
        <end position="104"/>
    </location>
</feature>
<dbReference type="AlphaFoldDB" id="A0A2Z2NQV5"/>
<feature type="transmembrane region" description="Helical" evidence="6">
    <location>
        <begin position="187"/>
        <end position="207"/>
    </location>
</feature>
<dbReference type="CDD" id="cd06581">
    <property type="entry name" value="TM_PBP1_LivM_like"/>
    <property type="match status" value="1"/>
</dbReference>
<keyword evidence="2" id="KW-1003">Cell membrane</keyword>
<keyword evidence="8" id="KW-1185">Reference proteome</keyword>
<keyword evidence="3 6" id="KW-0812">Transmembrane</keyword>
<protein>
    <submittedName>
        <fullName evidence="7">High-affinity branched-chain amino acid transport system permease protein LivH</fullName>
    </submittedName>
</protein>
<dbReference type="KEGG" id="gai:IMCC3135_13950"/>
<evidence type="ECO:0000313" key="8">
    <source>
        <dbReference type="Proteomes" id="UP000250079"/>
    </source>
</evidence>
<dbReference type="GO" id="GO:0015658">
    <property type="term" value="F:branched-chain amino acid transmembrane transporter activity"/>
    <property type="evidence" value="ECO:0007669"/>
    <property type="project" value="InterPro"/>
</dbReference>
<proteinExistence type="predicted"/>
<sequence length="300" mass="32690">MSAYLVSMATYAGFFMILALALNLQWGLTGMVNFGIAGFYALGAYTSGLLSAKAGWPLGLSIPMAIAAGFAAGGLVALLSMRLREDFLAIVTLGVGEVIRLIVLNEDQITEGPRGLRIEAQPFQSLVEPENYPLFYLCFVAVFVAITYWICERIRKAPMGRTLRAIREDDVVAGVLGKNVFRHRVQIFAIGGGFMGLAGALYAHYTQNISPEVFMPTVAMFIWMSVIVGGAGNNRGLLIGAGTVIMFLEGTRFIGDILPWLDAEIMSSVRIITIGLLLIVTLRLRPRGLLPEPKFSYTKR</sequence>
<organism evidence="7 8">
    <name type="scientific">Granulosicoccus antarcticus IMCC3135</name>
    <dbReference type="NCBI Taxonomy" id="1192854"/>
    <lineage>
        <taxon>Bacteria</taxon>
        <taxon>Pseudomonadati</taxon>
        <taxon>Pseudomonadota</taxon>
        <taxon>Gammaproteobacteria</taxon>
        <taxon>Chromatiales</taxon>
        <taxon>Granulosicoccaceae</taxon>
        <taxon>Granulosicoccus</taxon>
    </lineage>
</organism>
<dbReference type="Pfam" id="PF02653">
    <property type="entry name" value="BPD_transp_2"/>
    <property type="match status" value="1"/>
</dbReference>
<feature type="transmembrane region" description="Helical" evidence="6">
    <location>
        <begin position="31"/>
        <end position="52"/>
    </location>
</feature>
<feature type="transmembrane region" description="Helical" evidence="6">
    <location>
        <begin position="134"/>
        <end position="151"/>
    </location>
</feature>
<gene>
    <name evidence="7" type="primary">livH_6</name>
    <name evidence="7" type="ORF">IMCC3135_13950</name>
</gene>
<name>A0A2Z2NQV5_9GAMM</name>
<evidence type="ECO:0000313" key="7">
    <source>
        <dbReference type="EMBL" id="ASJ72875.1"/>
    </source>
</evidence>
<evidence type="ECO:0000256" key="1">
    <source>
        <dbReference type="ARBA" id="ARBA00004429"/>
    </source>
</evidence>
<feature type="transmembrane region" description="Helical" evidence="6">
    <location>
        <begin position="58"/>
        <end position="80"/>
    </location>
</feature>
<dbReference type="PANTHER" id="PTHR30482">
    <property type="entry name" value="HIGH-AFFINITY BRANCHED-CHAIN AMINO ACID TRANSPORT SYSTEM PERMEASE"/>
    <property type="match status" value="1"/>
</dbReference>
<dbReference type="PANTHER" id="PTHR30482:SF10">
    <property type="entry name" value="HIGH-AFFINITY BRANCHED-CHAIN AMINO ACID TRANSPORT PROTEIN BRAE"/>
    <property type="match status" value="1"/>
</dbReference>
<dbReference type="InterPro" id="IPR001851">
    <property type="entry name" value="ABC_transp_permease"/>
</dbReference>
<dbReference type="InterPro" id="IPR043428">
    <property type="entry name" value="LivM-like"/>
</dbReference>
<dbReference type="Proteomes" id="UP000250079">
    <property type="component" value="Chromosome"/>
</dbReference>
<dbReference type="GO" id="GO:0005886">
    <property type="term" value="C:plasma membrane"/>
    <property type="evidence" value="ECO:0007669"/>
    <property type="project" value="UniProtKB-SubCell"/>
</dbReference>
<dbReference type="RefSeq" id="WP_088918148.1">
    <property type="nucleotide sequence ID" value="NZ_CP018632.1"/>
</dbReference>
<reference evidence="7 8" key="1">
    <citation type="submission" date="2016-12" db="EMBL/GenBank/DDBJ databases">
        <authorList>
            <person name="Song W.-J."/>
            <person name="Kurnit D.M."/>
        </authorList>
    </citation>
    <scope>NUCLEOTIDE SEQUENCE [LARGE SCALE GENOMIC DNA]</scope>
    <source>
        <strain evidence="7 8">IMCC3135</strain>
    </source>
</reference>
<dbReference type="EMBL" id="CP018632">
    <property type="protein sequence ID" value="ASJ72875.1"/>
    <property type="molecule type" value="Genomic_DNA"/>
</dbReference>
<feature type="transmembrane region" description="Helical" evidence="6">
    <location>
        <begin position="267"/>
        <end position="284"/>
    </location>
</feature>